<evidence type="ECO:0000259" key="9">
    <source>
        <dbReference type="Pfam" id="PF17189"/>
    </source>
</evidence>
<evidence type="ECO:0000259" key="8">
    <source>
        <dbReference type="Pfam" id="PF02055"/>
    </source>
</evidence>
<dbReference type="PANTHER" id="PTHR11069">
    <property type="entry name" value="GLUCOSYLCERAMIDASE"/>
    <property type="match status" value="1"/>
</dbReference>
<dbReference type="Pfam" id="PF02055">
    <property type="entry name" value="Glyco_hydro_30"/>
    <property type="match status" value="1"/>
</dbReference>
<evidence type="ECO:0000256" key="6">
    <source>
        <dbReference type="RuleBase" id="RU361188"/>
    </source>
</evidence>
<feature type="signal peptide" evidence="7">
    <location>
        <begin position="1"/>
        <end position="20"/>
    </location>
</feature>
<accession>A0ABN8MI87</accession>
<dbReference type="Proteomes" id="UP001159427">
    <property type="component" value="Unassembled WGS sequence"/>
</dbReference>
<dbReference type="Pfam" id="PF17189">
    <property type="entry name" value="Glyco_hydro_30C"/>
    <property type="match status" value="1"/>
</dbReference>
<proteinExistence type="inferred from homology"/>
<dbReference type="PRINTS" id="PR00843">
    <property type="entry name" value="GLHYDRLASE30"/>
</dbReference>
<dbReference type="SUPFAM" id="SSF51011">
    <property type="entry name" value="Glycosyl hydrolase domain"/>
    <property type="match status" value="1"/>
</dbReference>
<evidence type="ECO:0000256" key="1">
    <source>
        <dbReference type="ARBA" id="ARBA00001013"/>
    </source>
</evidence>
<evidence type="ECO:0000313" key="11">
    <source>
        <dbReference type="Proteomes" id="UP001159427"/>
    </source>
</evidence>
<feature type="chain" id="PRO_5046612144" description="Glucosylceramidase" evidence="7">
    <location>
        <begin position="21"/>
        <end position="536"/>
    </location>
</feature>
<gene>
    <name evidence="10" type="ORF">PEVE_00033897</name>
</gene>
<dbReference type="Gene3D" id="2.60.40.1180">
    <property type="entry name" value="Golgi alpha-mannosidase II"/>
    <property type="match status" value="1"/>
</dbReference>
<dbReference type="SUPFAM" id="SSF51445">
    <property type="entry name" value="(Trans)glycosidases"/>
    <property type="match status" value="1"/>
</dbReference>
<dbReference type="InterPro" id="IPR033453">
    <property type="entry name" value="Glyco_hydro_30_TIM-barrel"/>
</dbReference>
<dbReference type="PANTHER" id="PTHR11069:SF23">
    <property type="entry name" value="LYSOSOMAL ACID GLUCOSYLCERAMIDASE"/>
    <property type="match status" value="1"/>
</dbReference>
<evidence type="ECO:0000256" key="2">
    <source>
        <dbReference type="ARBA" id="ARBA00005382"/>
    </source>
</evidence>
<keyword evidence="6" id="KW-0746">Sphingolipid metabolism</keyword>
<protein>
    <recommendedName>
        <fullName evidence="3 6">Glucosylceramidase</fullName>
        <ecNumber evidence="3 6">3.2.1.45</ecNumber>
    </recommendedName>
</protein>
<dbReference type="EC" id="3.2.1.45" evidence="3 6"/>
<evidence type="ECO:0000256" key="3">
    <source>
        <dbReference type="ARBA" id="ARBA00012658"/>
    </source>
</evidence>
<dbReference type="InterPro" id="IPR033452">
    <property type="entry name" value="GH30_C"/>
</dbReference>
<dbReference type="InterPro" id="IPR013780">
    <property type="entry name" value="Glyco_hydro_b"/>
</dbReference>
<feature type="domain" description="Glycosyl hydrolase family 30 TIM-barrel" evidence="8">
    <location>
        <begin position="213"/>
        <end position="467"/>
    </location>
</feature>
<dbReference type="EMBL" id="CALNXI010000507">
    <property type="protein sequence ID" value="CAH3028369.1"/>
    <property type="molecule type" value="Genomic_DNA"/>
</dbReference>
<dbReference type="InterPro" id="IPR001139">
    <property type="entry name" value="Glyco_hydro_30"/>
</dbReference>
<keyword evidence="11" id="KW-1185">Reference proteome</keyword>
<feature type="domain" description="Glycosyl hydrolase family 30 beta sandwich" evidence="9">
    <location>
        <begin position="470"/>
        <end position="534"/>
    </location>
</feature>
<comment type="catalytic activity">
    <reaction evidence="1">
        <text>a beta-D-glucosyl-(1&lt;-&gt;1')-N-acylsphing-4-enine + H2O = an N-acylsphing-4-enine + D-glucose</text>
        <dbReference type="Rhea" id="RHEA:13269"/>
        <dbReference type="ChEBI" id="CHEBI:4167"/>
        <dbReference type="ChEBI" id="CHEBI:15377"/>
        <dbReference type="ChEBI" id="CHEBI:22801"/>
        <dbReference type="ChEBI" id="CHEBI:52639"/>
        <dbReference type="EC" id="3.2.1.45"/>
    </reaction>
    <physiologicalReaction direction="left-to-right" evidence="1">
        <dbReference type="Rhea" id="RHEA:13270"/>
    </physiologicalReaction>
</comment>
<name>A0ABN8MI87_9CNID</name>
<sequence>MSLRSMLYVILGYLLGYSIAISPPRYSKCNSKDFGHGGTVCVCSDQFCDSFTSGEPLPAQEYAVYTSSKAGDRFILTTGTFSKTLGVKSTDTVIKLAVNRSVTFQSILGFGGAFTGQTAQIGPDLRLLTYGSLQLCGQHTSRARYYTILPVNTAKTSLAEESKDGYISRLLIPPKIDPGGCKAIISSSIPFILRGLCPPLYSISSIYTCVYSTYLKNAVRCYMTGFGQLKGKTGDKYHKAWAMYFAKFLEAYKEKGVDVLAVTVQNEPSDGFIPFFKFQCMGYTAKMERDFIKEDLGPTLAARGHGDVKIIMLDDQRIFLSSWAETILSDPAAAKFVSGIGVHWYMDKFEPATVLTDTHNKFPDHFILSTEACNDPLTSKPPIVSLGDWSRGNKYSHSIIEDLKKSLCTQTSKKSRMQTRGNISFLRREIRELTICTVDNKEITTYLSIFIYLQPMFYHLGHFSKFVPAGSKRIQVTANDQSSLQFIGFTTPSPYASTVVVVLNTSDQEIALEIHDEDLGVIRETVPVSSIQTYIW</sequence>
<keyword evidence="6" id="KW-0326">Glycosidase</keyword>
<comment type="caution">
    <text evidence="10">The sequence shown here is derived from an EMBL/GenBank/DDBJ whole genome shotgun (WGS) entry which is preliminary data.</text>
</comment>
<keyword evidence="4 7" id="KW-0732">Signal</keyword>
<organism evidence="10 11">
    <name type="scientific">Porites evermanni</name>
    <dbReference type="NCBI Taxonomy" id="104178"/>
    <lineage>
        <taxon>Eukaryota</taxon>
        <taxon>Metazoa</taxon>
        <taxon>Cnidaria</taxon>
        <taxon>Anthozoa</taxon>
        <taxon>Hexacorallia</taxon>
        <taxon>Scleractinia</taxon>
        <taxon>Fungiina</taxon>
        <taxon>Poritidae</taxon>
        <taxon>Porites</taxon>
    </lineage>
</organism>
<evidence type="ECO:0000256" key="5">
    <source>
        <dbReference type="ARBA" id="ARBA00022801"/>
    </source>
</evidence>
<comment type="similarity">
    <text evidence="2 6">Belongs to the glycosyl hydrolase 30 family.</text>
</comment>
<evidence type="ECO:0000256" key="7">
    <source>
        <dbReference type="SAM" id="SignalP"/>
    </source>
</evidence>
<dbReference type="InterPro" id="IPR017853">
    <property type="entry name" value="GH"/>
</dbReference>
<keyword evidence="5 6" id="KW-0378">Hydrolase</keyword>
<dbReference type="Gene3D" id="3.20.20.80">
    <property type="entry name" value="Glycosidases"/>
    <property type="match status" value="1"/>
</dbReference>
<keyword evidence="6" id="KW-0443">Lipid metabolism</keyword>
<evidence type="ECO:0000256" key="4">
    <source>
        <dbReference type="ARBA" id="ARBA00022729"/>
    </source>
</evidence>
<evidence type="ECO:0000313" key="10">
    <source>
        <dbReference type="EMBL" id="CAH3028369.1"/>
    </source>
</evidence>
<reference evidence="10 11" key="1">
    <citation type="submission" date="2022-05" db="EMBL/GenBank/DDBJ databases">
        <authorList>
            <consortium name="Genoscope - CEA"/>
            <person name="William W."/>
        </authorList>
    </citation>
    <scope>NUCLEOTIDE SEQUENCE [LARGE SCALE GENOMIC DNA]</scope>
</reference>